<dbReference type="RefSeq" id="WP_185062394.1">
    <property type="nucleotide sequence ID" value="NZ_BAABJP010000030.1"/>
</dbReference>
<dbReference type="EMBL" id="BAABJP010000030">
    <property type="protein sequence ID" value="GAA5164488.1"/>
    <property type="molecule type" value="Genomic_DNA"/>
</dbReference>
<dbReference type="InterPro" id="IPR036451">
    <property type="entry name" value="CblAdoTrfase-like_sf"/>
</dbReference>
<gene>
    <name evidence="5" type="ORF">GCM10023321_52990</name>
</gene>
<proteinExistence type="predicted"/>
<organism evidence="5 6">
    <name type="scientific">Pseudonocardia eucalypti</name>
    <dbReference type="NCBI Taxonomy" id="648755"/>
    <lineage>
        <taxon>Bacteria</taxon>
        <taxon>Bacillati</taxon>
        <taxon>Actinomycetota</taxon>
        <taxon>Actinomycetes</taxon>
        <taxon>Pseudonocardiales</taxon>
        <taxon>Pseudonocardiaceae</taxon>
        <taxon>Pseudonocardia</taxon>
    </lineage>
</organism>
<evidence type="ECO:0000259" key="4">
    <source>
        <dbReference type="Pfam" id="PF01923"/>
    </source>
</evidence>
<keyword evidence="3" id="KW-0067">ATP-binding</keyword>
<keyword evidence="6" id="KW-1185">Reference proteome</keyword>
<comment type="caution">
    <text evidence="5">The sequence shown here is derived from an EMBL/GenBank/DDBJ whole genome shotgun (WGS) entry which is preliminary data.</text>
</comment>
<evidence type="ECO:0000256" key="2">
    <source>
        <dbReference type="ARBA" id="ARBA00022741"/>
    </source>
</evidence>
<evidence type="ECO:0000256" key="1">
    <source>
        <dbReference type="ARBA" id="ARBA00022679"/>
    </source>
</evidence>
<dbReference type="Gene3D" id="1.20.1200.10">
    <property type="entry name" value="Cobalamin adenosyltransferase-like"/>
    <property type="match status" value="1"/>
</dbReference>
<keyword evidence="2" id="KW-0547">Nucleotide-binding</keyword>
<dbReference type="InterPro" id="IPR016030">
    <property type="entry name" value="CblAdoTrfase-like"/>
</dbReference>
<evidence type="ECO:0000313" key="5">
    <source>
        <dbReference type="EMBL" id="GAA5164488.1"/>
    </source>
</evidence>
<evidence type="ECO:0000313" key="6">
    <source>
        <dbReference type="Proteomes" id="UP001428817"/>
    </source>
</evidence>
<dbReference type="Pfam" id="PF01923">
    <property type="entry name" value="Cob_adeno_trans"/>
    <property type="match status" value="1"/>
</dbReference>
<dbReference type="Proteomes" id="UP001428817">
    <property type="component" value="Unassembled WGS sequence"/>
</dbReference>
<protein>
    <recommendedName>
        <fullName evidence="4">Cobalamin adenosyltransferase-like domain-containing protein</fullName>
    </recommendedName>
</protein>
<reference evidence="6" key="1">
    <citation type="journal article" date="2019" name="Int. J. Syst. Evol. Microbiol.">
        <title>The Global Catalogue of Microorganisms (GCM) 10K type strain sequencing project: providing services to taxonomists for standard genome sequencing and annotation.</title>
        <authorList>
            <consortium name="The Broad Institute Genomics Platform"/>
            <consortium name="The Broad Institute Genome Sequencing Center for Infectious Disease"/>
            <person name="Wu L."/>
            <person name="Ma J."/>
        </authorList>
    </citation>
    <scope>NUCLEOTIDE SEQUENCE [LARGE SCALE GENOMIC DNA]</scope>
    <source>
        <strain evidence="6">JCM 18303</strain>
    </source>
</reference>
<sequence>MTAEWLAEDCADAVDEANALIGAALCTDSIPIELRQPLRVLQDDLLDLVDGLLTSRTDGALPAAGRIRDFIREIRTEPPLAEFAALGGSVDGVGLLRAARAVLRRACRAARRLADTAAAERGHHPPIPATVECHLAAGAELLLVIAFETELRANRELPVVGLCDGPGALLGGRLVARRPAHPPG</sequence>
<dbReference type="SUPFAM" id="SSF89028">
    <property type="entry name" value="Cobalamin adenosyltransferase-like"/>
    <property type="match status" value="1"/>
</dbReference>
<evidence type="ECO:0000256" key="3">
    <source>
        <dbReference type="ARBA" id="ARBA00022840"/>
    </source>
</evidence>
<feature type="domain" description="Cobalamin adenosyltransferase-like" evidence="4">
    <location>
        <begin position="13"/>
        <end position="117"/>
    </location>
</feature>
<keyword evidence="1" id="KW-0808">Transferase</keyword>
<accession>A0ABP9QMK2</accession>
<name>A0ABP9QMK2_9PSEU</name>